<gene>
    <name evidence="1" type="ORF">Adu01nite_60310</name>
</gene>
<dbReference type="EMBL" id="BOML01000048">
    <property type="protein sequence ID" value="GIE04681.1"/>
    <property type="molecule type" value="Genomic_DNA"/>
</dbReference>
<protein>
    <submittedName>
        <fullName evidence="1">Uncharacterized protein</fullName>
    </submittedName>
</protein>
<organism evidence="1 2">
    <name type="scientific">Paractinoplanes durhamensis</name>
    <dbReference type="NCBI Taxonomy" id="113563"/>
    <lineage>
        <taxon>Bacteria</taxon>
        <taxon>Bacillati</taxon>
        <taxon>Actinomycetota</taxon>
        <taxon>Actinomycetes</taxon>
        <taxon>Micromonosporales</taxon>
        <taxon>Micromonosporaceae</taxon>
        <taxon>Paractinoplanes</taxon>
    </lineage>
</organism>
<sequence>MAADQLGHAHVSMTQNTYFARKIVDTGAAKVLNVLQFTAAN</sequence>
<proteinExistence type="predicted"/>
<evidence type="ECO:0000313" key="2">
    <source>
        <dbReference type="Proteomes" id="UP000637628"/>
    </source>
</evidence>
<keyword evidence="2" id="KW-1185">Reference proteome</keyword>
<name>A0ABQ3Z4E0_9ACTN</name>
<accession>A0ABQ3Z4E0</accession>
<reference evidence="1 2" key="1">
    <citation type="submission" date="2021-01" db="EMBL/GenBank/DDBJ databases">
        <title>Whole genome shotgun sequence of Actinoplanes durhamensis NBRC 14914.</title>
        <authorList>
            <person name="Komaki H."/>
            <person name="Tamura T."/>
        </authorList>
    </citation>
    <scope>NUCLEOTIDE SEQUENCE [LARGE SCALE GENOMIC DNA]</scope>
    <source>
        <strain evidence="1 2">NBRC 14914</strain>
    </source>
</reference>
<evidence type="ECO:0000313" key="1">
    <source>
        <dbReference type="EMBL" id="GIE04681.1"/>
    </source>
</evidence>
<dbReference type="Proteomes" id="UP000637628">
    <property type="component" value="Unassembled WGS sequence"/>
</dbReference>
<comment type="caution">
    <text evidence="1">The sequence shown here is derived from an EMBL/GenBank/DDBJ whole genome shotgun (WGS) entry which is preliminary data.</text>
</comment>